<feature type="transmembrane region" description="Helical" evidence="5">
    <location>
        <begin position="91"/>
        <end position="110"/>
    </location>
</feature>
<dbReference type="Pfam" id="PF07690">
    <property type="entry name" value="MFS_1"/>
    <property type="match status" value="2"/>
</dbReference>
<feature type="transmembrane region" description="Helical" evidence="5">
    <location>
        <begin position="116"/>
        <end position="137"/>
    </location>
</feature>
<dbReference type="EMBL" id="QDHA01000109">
    <property type="protein sequence ID" value="RCJ04191.1"/>
    <property type="molecule type" value="Genomic_DNA"/>
</dbReference>
<gene>
    <name evidence="7" type="ORF">DDK22_33440</name>
</gene>
<keyword evidence="2 5" id="KW-0812">Transmembrane</keyword>
<feature type="transmembrane region" description="Helical" evidence="5">
    <location>
        <begin position="387"/>
        <end position="408"/>
    </location>
</feature>
<comment type="subcellular location">
    <subcellularLocation>
        <location evidence="1">Membrane</location>
        <topology evidence="1">Multi-pass membrane protein</topology>
    </subcellularLocation>
</comment>
<feature type="transmembrane region" description="Helical" evidence="5">
    <location>
        <begin position="295"/>
        <end position="318"/>
    </location>
</feature>
<feature type="transmembrane region" description="Helical" evidence="5">
    <location>
        <begin position="149"/>
        <end position="175"/>
    </location>
</feature>
<dbReference type="CDD" id="cd17365">
    <property type="entry name" value="MFS_PcaK_like"/>
    <property type="match status" value="1"/>
</dbReference>
<organism evidence="7 8">
    <name type="scientific">Cupriavidus necator</name>
    <name type="common">Alcaligenes eutrophus</name>
    <name type="synonym">Ralstonia eutropha</name>
    <dbReference type="NCBI Taxonomy" id="106590"/>
    <lineage>
        <taxon>Bacteria</taxon>
        <taxon>Pseudomonadati</taxon>
        <taxon>Pseudomonadota</taxon>
        <taxon>Betaproteobacteria</taxon>
        <taxon>Burkholderiales</taxon>
        <taxon>Burkholderiaceae</taxon>
        <taxon>Cupriavidus</taxon>
    </lineage>
</organism>
<evidence type="ECO:0000259" key="6">
    <source>
        <dbReference type="PROSITE" id="PS50850"/>
    </source>
</evidence>
<dbReference type="InterPro" id="IPR036259">
    <property type="entry name" value="MFS_trans_sf"/>
</dbReference>
<comment type="caution">
    <text evidence="7">The sequence shown here is derived from an EMBL/GenBank/DDBJ whole genome shotgun (WGS) entry which is preliminary data.</text>
</comment>
<dbReference type="AlphaFoldDB" id="A0A367P8L5"/>
<accession>A0A367P8L5</accession>
<dbReference type="RefSeq" id="WP_114135668.1">
    <property type="nucleotide sequence ID" value="NZ_CP068434.1"/>
</dbReference>
<dbReference type="GO" id="GO:0046943">
    <property type="term" value="F:carboxylic acid transmembrane transporter activity"/>
    <property type="evidence" value="ECO:0007669"/>
    <property type="project" value="TreeGrafter"/>
</dbReference>
<feature type="transmembrane region" description="Helical" evidence="5">
    <location>
        <begin position="60"/>
        <end position="79"/>
    </location>
</feature>
<evidence type="ECO:0000313" key="7">
    <source>
        <dbReference type="EMBL" id="RCJ04191.1"/>
    </source>
</evidence>
<evidence type="ECO:0000256" key="2">
    <source>
        <dbReference type="ARBA" id="ARBA00022692"/>
    </source>
</evidence>
<evidence type="ECO:0000256" key="5">
    <source>
        <dbReference type="SAM" id="Phobius"/>
    </source>
</evidence>
<keyword evidence="4 5" id="KW-0472">Membrane</keyword>
<proteinExistence type="predicted"/>
<dbReference type="PROSITE" id="PS50850">
    <property type="entry name" value="MFS"/>
    <property type="match status" value="1"/>
</dbReference>
<feature type="transmembrane region" description="Helical" evidence="5">
    <location>
        <begin position="262"/>
        <end position="283"/>
    </location>
</feature>
<protein>
    <submittedName>
        <fullName evidence="7">MFS transporter</fullName>
    </submittedName>
</protein>
<feature type="transmembrane region" description="Helical" evidence="5">
    <location>
        <begin position="181"/>
        <end position="200"/>
    </location>
</feature>
<dbReference type="PANTHER" id="PTHR23508">
    <property type="entry name" value="CARBOXYLIC ACID TRANSPORTER PROTEIN HOMOLOG"/>
    <property type="match status" value="1"/>
</dbReference>
<feature type="transmembrane region" description="Helical" evidence="5">
    <location>
        <begin position="350"/>
        <end position="375"/>
    </location>
</feature>
<evidence type="ECO:0000256" key="4">
    <source>
        <dbReference type="ARBA" id="ARBA00023136"/>
    </source>
</evidence>
<evidence type="ECO:0000256" key="1">
    <source>
        <dbReference type="ARBA" id="ARBA00004141"/>
    </source>
</evidence>
<feature type="domain" description="Major facilitator superfamily (MFS) profile" evidence="6">
    <location>
        <begin position="26"/>
        <end position="438"/>
    </location>
</feature>
<dbReference type="InterPro" id="IPR011701">
    <property type="entry name" value="MFS"/>
</dbReference>
<feature type="transmembrane region" description="Helical" evidence="5">
    <location>
        <begin position="21"/>
        <end position="48"/>
    </location>
</feature>
<evidence type="ECO:0000313" key="8">
    <source>
        <dbReference type="Proteomes" id="UP000253501"/>
    </source>
</evidence>
<dbReference type="SUPFAM" id="SSF103473">
    <property type="entry name" value="MFS general substrate transporter"/>
    <property type="match status" value="1"/>
</dbReference>
<dbReference type="Gene3D" id="1.20.1250.20">
    <property type="entry name" value="MFS general substrate transporter like domains"/>
    <property type="match status" value="1"/>
</dbReference>
<dbReference type="PANTHER" id="PTHR23508:SF10">
    <property type="entry name" value="CARBOXYLIC ACID TRANSPORTER PROTEIN HOMOLOG"/>
    <property type="match status" value="1"/>
</dbReference>
<keyword evidence="3 5" id="KW-1133">Transmembrane helix</keyword>
<feature type="transmembrane region" description="Helical" evidence="5">
    <location>
        <begin position="414"/>
        <end position="433"/>
    </location>
</feature>
<reference evidence="7 8" key="1">
    <citation type="submission" date="2018-04" db="EMBL/GenBank/DDBJ databases">
        <title>Cupriavidus necator CR12 genome sequencing and assembly.</title>
        <authorList>
            <person name="Ben Fekih I."/>
            <person name="Mazhar H.S."/>
            <person name="Bello S.K."/>
            <person name="Rensing C."/>
        </authorList>
    </citation>
    <scope>NUCLEOTIDE SEQUENCE [LARGE SCALE GENOMIC DNA]</scope>
    <source>
        <strain evidence="7 8">CR12</strain>
    </source>
</reference>
<feature type="transmembrane region" description="Helical" evidence="5">
    <location>
        <begin position="325"/>
        <end position="344"/>
    </location>
</feature>
<name>A0A367P8L5_CUPNE</name>
<dbReference type="InterPro" id="IPR020846">
    <property type="entry name" value="MFS_dom"/>
</dbReference>
<dbReference type="Proteomes" id="UP000253501">
    <property type="component" value="Unassembled WGS sequence"/>
</dbReference>
<evidence type="ECO:0000256" key="3">
    <source>
        <dbReference type="ARBA" id="ARBA00022989"/>
    </source>
</evidence>
<dbReference type="GO" id="GO:0005886">
    <property type="term" value="C:plasma membrane"/>
    <property type="evidence" value="ECO:0007669"/>
    <property type="project" value="TreeGrafter"/>
</dbReference>
<sequence>MAGTSPNIDVKRFIDEQRFSPYQWGILAVCFLVIAIDAYDALIVGFVVPALMQAWHMEKAVFGPVMSASIVGMAVGAMISGPLYDRSTPKTVMVVSMIMFGLCSLGSIFSETPLSLGIWRLLTGLGIGAAVPGVNTLMFEYSPTRRSSLVINTIACGGMLGAAACGVAAGLLVPAYGWKCLFVVGAVLPIVLALVVHFTMPEPLRFMVMRNWPAERIAPVLRRIAPKHDFNGARFVVTEEQAEDSKSGMGVLLSRRLRTGTLMLWLAYFSGTFAYYLLMGWLPTLLQEAGASLRYATLATSVLSVGGIAGALCFGWLMDRFDRNTVIALAFAVGGASVWTLGHLAGHPELLPVILFIAGVGLSGAMFSLPGLAAAYYPTNGRSAGVAWMYGIGRIGGILGPVTGGMLLHTFGGTGFYAVVTAAILLPGFALWIKRRATSRNAGAEGVGVMRDA</sequence>